<proteinExistence type="inferred from homology"/>
<accession>A0A7V6A5J1</accession>
<reference evidence="4" key="1">
    <citation type="journal article" date="2020" name="mSystems">
        <title>Genome- and Community-Level Interaction Insights into Carbon Utilization and Element Cycling Functions of Hydrothermarchaeota in Hydrothermal Sediment.</title>
        <authorList>
            <person name="Zhou Z."/>
            <person name="Liu Y."/>
            <person name="Xu W."/>
            <person name="Pan J."/>
            <person name="Luo Z.H."/>
            <person name="Li M."/>
        </authorList>
    </citation>
    <scope>NUCLEOTIDE SEQUENCE [LARGE SCALE GENOMIC DNA]</scope>
    <source>
        <strain evidence="4">SpSt-767</strain>
    </source>
</reference>
<keyword evidence="2" id="KW-0808">Transferase</keyword>
<keyword evidence="1" id="KW-0328">Glycosyltransferase</keyword>
<dbReference type="GO" id="GO:0016798">
    <property type="term" value="F:hydrolase activity, acting on glycosyl bonds"/>
    <property type="evidence" value="ECO:0007669"/>
    <property type="project" value="UniProtKB-KW"/>
</dbReference>
<dbReference type="SUPFAM" id="SSF75005">
    <property type="entry name" value="Arabinanase/levansucrase/invertase"/>
    <property type="match status" value="1"/>
</dbReference>
<protein>
    <submittedName>
        <fullName evidence="4">Glycosidase</fullName>
    </submittedName>
</protein>
<dbReference type="CDD" id="cd08993">
    <property type="entry name" value="GH130"/>
    <property type="match status" value="1"/>
</dbReference>
<sequence>MAESRTPLVRRYGKNPILTRHDVPYPVETVHNAAVIKHNGTYIMLFRSHCRNGRSIIGLAESKDGLRFRVRSEPFLVPAREGPFAVYEEYGVEDPRLCAIDGEYFITYSAYSRHGVRVALAKTRDFRLLERLSLITQADCRNVVLFPEKIGGRYARLDRPHTEIAPWSIWISYSPDLVHWGDARVVLKPMAYHWDEMKVGPGATPIKTEHGWLNIFHGVFKTMDGAVYRLGVALHDLDDPSRVLGVADEWILQPEDPWEVTGYVHNVVFCCGAVAEDDGTVKIYWGGADTVMCFGTASIAELVELCRSKPRPALGN</sequence>
<evidence type="ECO:0000256" key="1">
    <source>
        <dbReference type="ARBA" id="ARBA00022676"/>
    </source>
</evidence>
<evidence type="ECO:0000256" key="3">
    <source>
        <dbReference type="ARBA" id="ARBA00024356"/>
    </source>
</evidence>
<dbReference type="PIRSF" id="PIRSF016202">
    <property type="entry name" value="PH1107"/>
    <property type="match status" value="1"/>
</dbReference>
<comment type="similarity">
    <text evidence="3">Belongs to the glycosyl hydrolase 130 family.</text>
</comment>
<dbReference type="PANTHER" id="PTHR34106:SF5">
    <property type="entry name" value="GLYCOSIDASE"/>
    <property type="match status" value="1"/>
</dbReference>
<dbReference type="InterPro" id="IPR007184">
    <property type="entry name" value="Mannoside_phosphorylase"/>
</dbReference>
<name>A0A7V6A5J1_9BACT</name>
<evidence type="ECO:0000256" key="2">
    <source>
        <dbReference type="ARBA" id="ARBA00022679"/>
    </source>
</evidence>
<keyword evidence="4" id="KW-0326">Glycosidase</keyword>
<dbReference type="GO" id="GO:0016757">
    <property type="term" value="F:glycosyltransferase activity"/>
    <property type="evidence" value="ECO:0007669"/>
    <property type="project" value="UniProtKB-KW"/>
</dbReference>
<dbReference type="AlphaFoldDB" id="A0A7V6A5J1"/>
<comment type="caution">
    <text evidence="4">The sequence shown here is derived from an EMBL/GenBank/DDBJ whole genome shotgun (WGS) entry which is preliminary data.</text>
</comment>
<gene>
    <name evidence="4" type="ORF">ENV52_13215</name>
</gene>
<dbReference type="PANTHER" id="PTHR34106">
    <property type="entry name" value="GLYCOSIDASE"/>
    <property type="match status" value="1"/>
</dbReference>
<dbReference type="EMBL" id="DTGR01000205">
    <property type="protein sequence ID" value="HHS30647.1"/>
    <property type="molecule type" value="Genomic_DNA"/>
</dbReference>
<dbReference type="Pfam" id="PF04041">
    <property type="entry name" value="Glyco_hydro_130"/>
    <property type="match status" value="1"/>
</dbReference>
<dbReference type="InterPro" id="IPR023296">
    <property type="entry name" value="Glyco_hydro_beta-prop_sf"/>
</dbReference>
<organism evidence="4">
    <name type="scientific">Desulfobacca acetoxidans</name>
    <dbReference type="NCBI Taxonomy" id="60893"/>
    <lineage>
        <taxon>Bacteria</taxon>
        <taxon>Pseudomonadati</taxon>
        <taxon>Thermodesulfobacteriota</taxon>
        <taxon>Desulfobaccia</taxon>
        <taxon>Desulfobaccales</taxon>
        <taxon>Desulfobaccaceae</taxon>
        <taxon>Desulfobacca</taxon>
    </lineage>
</organism>
<evidence type="ECO:0000313" key="4">
    <source>
        <dbReference type="EMBL" id="HHS30647.1"/>
    </source>
</evidence>
<keyword evidence="4" id="KW-0378">Hydrolase</keyword>
<dbReference type="Gene3D" id="2.115.10.20">
    <property type="entry name" value="Glycosyl hydrolase domain, family 43"/>
    <property type="match status" value="1"/>
</dbReference>